<gene>
    <name evidence="11" type="primary">LOC117648594</name>
</gene>
<dbReference type="InterPro" id="IPR050560">
    <property type="entry name" value="MYB_TF"/>
</dbReference>
<protein>
    <submittedName>
        <fullName evidence="11">Myb-related protein B isoform X1</fullName>
    </submittedName>
</protein>
<evidence type="ECO:0000256" key="1">
    <source>
        <dbReference type="ARBA" id="ARBA00004123"/>
    </source>
</evidence>
<evidence type="ECO:0000256" key="3">
    <source>
        <dbReference type="ARBA" id="ARBA00023015"/>
    </source>
</evidence>
<feature type="compositionally biased region" description="Low complexity" evidence="7">
    <location>
        <begin position="306"/>
        <end position="323"/>
    </location>
</feature>
<feature type="region of interest" description="Disordered" evidence="7">
    <location>
        <begin position="534"/>
        <end position="560"/>
    </location>
</feature>
<feature type="domain" description="HTH myb-type" evidence="9">
    <location>
        <begin position="134"/>
        <end position="189"/>
    </location>
</feature>
<evidence type="ECO:0000256" key="5">
    <source>
        <dbReference type="ARBA" id="ARBA00023163"/>
    </source>
</evidence>
<dbReference type="OrthoDB" id="2143914at2759"/>
<dbReference type="Pfam" id="PF00249">
    <property type="entry name" value="Myb_DNA-binding"/>
    <property type="match status" value="3"/>
</dbReference>
<dbReference type="SMART" id="SM00717">
    <property type="entry name" value="SANT"/>
    <property type="match status" value="3"/>
</dbReference>
<feature type="domain" description="HTH myb-type" evidence="9">
    <location>
        <begin position="83"/>
        <end position="133"/>
    </location>
</feature>
<feature type="domain" description="Myb-like" evidence="8">
    <location>
        <begin position="186"/>
        <end position="236"/>
    </location>
</feature>
<dbReference type="Proteomes" id="UP000515158">
    <property type="component" value="Unplaced"/>
</dbReference>
<accession>A0A6P8Z919</accession>
<dbReference type="FunCoup" id="A0A6P8Z919">
    <property type="interactions" value="816"/>
</dbReference>
<feature type="domain" description="HTH myb-type" evidence="9">
    <location>
        <begin position="190"/>
        <end position="240"/>
    </location>
</feature>
<dbReference type="PANTHER" id="PTHR45614:SF25">
    <property type="entry name" value="MYB PROTEIN"/>
    <property type="match status" value="1"/>
</dbReference>
<organism evidence="11">
    <name type="scientific">Thrips palmi</name>
    <name type="common">Melon thrips</name>
    <dbReference type="NCBI Taxonomy" id="161013"/>
    <lineage>
        <taxon>Eukaryota</taxon>
        <taxon>Metazoa</taxon>
        <taxon>Ecdysozoa</taxon>
        <taxon>Arthropoda</taxon>
        <taxon>Hexapoda</taxon>
        <taxon>Insecta</taxon>
        <taxon>Pterygota</taxon>
        <taxon>Neoptera</taxon>
        <taxon>Paraneoptera</taxon>
        <taxon>Thysanoptera</taxon>
        <taxon>Terebrantia</taxon>
        <taxon>Thripoidea</taxon>
        <taxon>Thripidae</taxon>
        <taxon>Thrips</taxon>
    </lineage>
</organism>
<name>A0A6P8Z919_THRPL</name>
<sequence>MLSFPYDVLHRQGHGGGRRFQRTVTVVERPEPSERAEQSEQSEQTERCSSRSGYESSSSDELSDESAVDELTTSLSASGAAGRKAVNKGRWTKEEDALLKTLVEEHSENWEMIASNFPDRSDVQCQQRWLKVVNPALVKGPWTKEEDEKVLELVVRYGPKKWTLIARHLKGRIGKQCRERWHNHLNPKIKKTAWTEEEDKIIYQAHRQYGNQWARIAKLLPGRTDNAIKNHWNSTMRRKFDPELRAESTGRGRGRGASRRCGVALASSQGQAAQGTQGTALVASTMSRGAGKTPMAYPALQPTPVSNTTTTTTASSGSSGSSGSRFLFTEYGLHAYESSEWSSPEVYEQAPSRGSTGSPVPADSPLHQQLLTPQPQQRTSTSTSRMQVFGGIKLEDSPDPFSPFKYLSMQSSPSDEGYNELDAMKISPKKEPISTFGQMQLLAVTPFCTESPEFKHDIVSFHPQDSELSSDYALTSPPTQSMQSSGLGVSIGSPDRQATPIKQVPFSPSQFLNTPNLMEISLTGTPVRRNLVAAQSTPLNREGDRDREGSPGPLSTPELLPVHQAARQRMARINAAAENVEQPSEPSSNDSTPNRKNKLTQPRTPTPFKDALAKLEKKNGAMKNLPQTPTRLEDIDELMKKEQPDLSDSQYETDTASMINYTYQDSLQDSGYVGLAKRRSATPVGKENVPNKKVRKALAPSWSTPGNISVPGVTDPSFVVESPSKSLTAERSVTFSPSCSFVVETPSKSLVGDRSVLFSPPSIMTDLDEVLAVPVNEPPSPSTKSGNIPSLPTPPPSKQSVVKRIHFGDPARDLRVPKLDVRWEMVACGKTQDQLELTEQAHKYLIQTALKPRSLNL</sequence>
<evidence type="ECO:0000256" key="4">
    <source>
        <dbReference type="ARBA" id="ARBA00023125"/>
    </source>
</evidence>
<keyword evidence="4" id="KW-0238">DNA-binding</keyword>
<feature type="region of interest" description="Disordered" evidence="7">
    <location>
        <begin position="289"/>
        <end position="323"/>
    </location>
</feature>
<dbReference type="PROSITE" id="PS50090">
    <property type="entry name" value="MYB_LIKE"/>
    <property type="match status" value="3"/>
</dbReference>
<feature type="region of interest" description="Disordered" evidence="7">
    <location>
        <begin position="775"/>
        <end position="801"/>
    </location>
</feature>
<keyword evidence="3" id="KW-0805">Transcription regulation</keyword>
<dbReference type="FunFam" id="1.10.10.60:FF:000016">
    <property type="entry name" value="Transcriptional activator Myb isoform A"/>
    <property type="match status" value="1"/>
</dbReference>
<evidence type="ECO:0000313" key="10">
    <source>
        <dbReference type="Proteomes" id="UP000515158"/>
    </source>
</evidence>
<feature type="region of interest" description="Disordered" evidence="7">
    <location>
        <begin position="1"/>
        <end position="88"/>
    </location>
</feature>
<keyword evidence="2" id="KW-0677">Repeat</keyword>
<feature type="compositionally biased region" description="Low complexity" evidence="7">
    <location>
        <begin position="50"/>
        <end position="60"/>
    </location>
</feature>
<feature type="domain" description="Myb-like" evidence="8">
    <location>
        <begin position="83"/>
        <end position="133"/>
    </location>
</feature>
<dbReference type="InterPro" id="IPR009057">
    <property type="entry name" value="Homeodomain-like_sf"/>
</dbReference>
<feature type="compositionally biased region" description="Low complexity" evidence="7">
    <location>
        <begin position="364"/>
        <end position="383"/>
    </location>
</feature>
<dbReference type="InterPro" id="IPR001005">
    <property type="entry name" value="SANT/Myb"/>
</dbReference>
<dbReference type="PROSITE" id="PS51294">
    <property type="entry name" value="HTH_MYB"/>
    <property type="match status" value="3"/>
</dbReference>
<reference evidence="11" key="1">
    <citation type="submission" date="2025-08" db="UniProtKB">
        <authorList>
            <consortium name="RefSeq"/>
        </authorList>
    </citation>
    <scope>IDENTIFICATION</scope>
    <source>
        <tissue evidence="11">Total insect</tissue>
    </source>
</reference>
<feature type="compositionally biased region" description="Basic residues" evidence="7">
    <location>
        <begin position="11"/>
        <end position="21"/>
    </location>
</feature>
<keyword evidence="10" id="KW-1185">Reference proteome</keyword>
<dbReference type="GO" id="GO:0005634">
    <property type="term" value="C:nucleus"/>
    <property type="evidence" value="ECO:0007669"/>
    <property type="project" value="UniProtKB-SubCell"/>
</dbReference>
<dbReference type="GeneID" id="117648594"/>
<dbReference type="Pfam" id="PF09316">
    <property type="entry name" value="Cmyb_C"/>
    <property type="match status" value="1"/>
</dbReference>
<dbReference type="Gene3D" id="1.10.10.60">
    <property type="entry name" value="Homeodomain-like"/>
    <property type="match status" value="3"/>
</dbReference>
<feature type="region of interest" description="Disordered" evidence="7">
    <location>
        <begin position="475"/>
        <end position="502"/>
    </location>
</feature>
<evidence type="ECO:0000313" key="11">
    <source>
        <dbReference type="RefSeq" id="XP_034247055.1"/>
    </source>
</evidence>
<feature type="compositionally biased region" description="Polar residues" evidence="7">
    <location>
        <begin position="475"/>
        <end position="487"/>
    </location>
</feature>
<evidence type="ECO:0000256" key="6">
    <source>
        <dbReference type="ARBA" id="ARBA00023242"/>
    </source>
</evidence>
<feature type="region of interest" description="Disordered" evidence="7">
    <location>
        <begin position="339"/>
        <end position="383"/>
    </location>
</feature>
<evidence type="ECO:0000259" key="8">
    <source>
        <dbReference type="PROSITE" id="PS50090"/>
    </source>
</evidence>
<dbReference type="PANTHER" id="PTHR45614">
    <property type="entry name" value="MYB PROTEIN-RELATED"/>
    <property type="match status" value="1"/>
</dbReference>
<evidence type="ECO:0000256" key="2">
    <source>
        <dbReference type="ARBA" id="ARBA00022737"/>
    </source>
</evidence>
<dbReference type="InParanoid" id="A0A6P8Z919"/>
<keyword evidence="5" id="KW-0804">Transcription</keyword>
<proteinExistence type="predicted"/>
<dbReference type="RefSeq" id="XP_034247055.1">
    <property type="nucleotide sequence ID" value="XM_034391164.1"/>
</dbReference>
<feature type="region of interest" description="Disordered" evidence="7">
    <location>
        <begin position="578"/>
        <end position="608"/>
    </location>
</feature>
<dbReference type="CDD" id="cd00167">
    <property type="entry name" value="SANT"/>
    <property type="match status" value="3"/>
</dbReference>
<dbReference type="CTD" id="4602"/>
<evidence type="ECO:0000259" key="9">
    <source>
        <dbReference type="PROSITE" id="PS51294"/>
    </source>
</evidence>
<dbReference type="SUPFAM" id="SSF46689">
    <property type="entry name" value="Homeodomain-like"/>
    <property type="match status" value="2"/>
</dbReference>
<dbReference type="InterPro" id="IPR015395">
    <property type="entry name" value="C-myb_C"/>
</dbReference>
<dbReference type="InterPro" id="IPR017930">
    <property type="entry name" value="Myb_dom"/>
</dbReference>
<feature type="compositionally biased region" description="Basic and acidic residues" evidence="7">
    <location>
        <begin position="28"/>
        <end position="49"/>
    </location>
</feature>
<feature type="domain" description="Myb-like" evidence="8">
    <location>
        <begin position="134"/>
        <end position="185"/>
    </location>
</feature>
<dbReference type="FunFam" id="1.10.10.60:FF:000010">
    <property type="entry name" value="Transcriptional activator Myb isoform A"/>
    <property type="match status" value="1"/>
</dbReference>
<keyword evidence="6" id="KW-0539">Nucleus</keyword>
<dbReference type="KEGG" id="tpal:117648594"/>
<dbReference type="AlphaFoldDB" id="A0A6P8Z919"/>
<comment type="subcellular location">
    <subcellularLocation>
        <location evidence="1">Nucleus</location>
    </subcellularLocation>
</comment>
<dbReference type="GO" id="GO:0000981">
    <property type="term" value="F:DNA-binding transcription factor activity, RNA polymerase II-specific"/>
    <property type="evidence" value="ECO:0007669"/>
    <property type="project" value="TreeGrafter"/>
</dbReference>
<dbReference type="GO" id="GO:0000978">
    <property type="term" value="F:RNA polymerase II cis-regulatory region sequence-specific DNA binding"/>
    <property type="evidence" value="ECO:0007669"/>
    <property type="project" value="TreeGrafter"/>
</dbReference>
<evidence type="ECO:0000256" key="7">
    <source>
        <dbReference type="SAM" id="MobiDB-lite"/>
    </source>
</evidence>
<feature type="compositionally biased region" description="Polar residues" evidence="7">
    <location>
        <begin position="581"/>
        <end position="603"/>
    </location>
</feature>